<keyword evidence="2" id="KW-1185">Reference proteome</keyword>
<accession>A0AA36C1F0</accession>
<reference evidence="1" key="1">
    <citation type="submission" date="2023-08" db="EMBL/GenBank/DDBJ databases">
        <authorList>
            <person name="Alioto T."/>
            <person name="Alioto T."/>
            <person name="Gomez Garrido J."/>
        </authorList>
    </citation>
    <scope>NUCLEOTIDE SEQUENCE</scope>
</reference>
<protein>
    <submittedName>
        <fullName evidence="1">Uncharacterized protein</fullName>
    </submittedName>
</protein>
<organism evidence="1 2">
    <name type="scientific">Octopus vulgaris</name>
    <name type="common">Common octopus</name>
    <dbReference type="NCBI Taxonomy" id="6645"/>
    <lineage>
        <taxon>Eukaryota</taxon>
        <taxon>Metazoa</taxon>
        <taxon>Spiralia</taxon>
        <taxon>Lophotrochozoa</taxon>
        <taxon>Mollusca</taxon>
        <taxon>Cephalopoda</taxon>
        <taxon>Coleoidea</taxon>
        <taxon>Octopodiformes</taxon>
        <taxon>Octopoda</taxon>
        <taxon>Incirrata</taxon>
        <taxon>Octopodidae</taxon>
        <taxon>Octopus</taxon>
    </lineage>
</organism>
<sequence>MDDLERAACLQGQTERHQDGVASMNAEQALRLRDEQVQRKREGRHGLPLNRHNNPKRTYRIGDMYFYCEYCGALNFKYENFMFSHNNKVNFPPLQLKPQTLKRLSEKITSAITTAYLPLRHLV</sequence>
<name>A0AA36C1F0_OCTVU</name>
<evidence type="ECO:0000313" key="1">
    <source>
        <dbReference type="EMBL" id="CAI9744558.1"/>
    </source>
</evidence>
<dbReference type="Proteomes" id="UP001162480">
    <property type="component" value="Chromosome 30"/>
</dbReference>
<proteinExistence type="predicted"/>
<dbReference type="EMBL" id="OX597843">
    <property type="protein sequence ID" value="CAI9744558.1"/>
    <property type="molecule type" value="Genomic_DNA"/>
</dbReference>
<evidence type="ECO:0000313" key="2">
    <source>
        <dbReference type="Proteomes" id="UP001162480"/>
    </source>
</evidence>
<gene>
    <name evidence="1" type="ORF">OCTVUL_1B008445</name>
</gene>
<dbReference type="AlphaFoldDB" id="A0AA36C1F0"/>